<feature type="binding site" evidence="7 8">
    <location>
        <position position="26"/>
    </location>
    <ligand>
        <name>S-adenosyl-L-methionine</name>
        <dbReference type="ChEBI" id="CHEBI:59789"/>
    </ligand>
</feature>
<dbReference type="GO" id="GO:0003723">
    <property type="term" value="F:RNA binding"/>
    <property type="evidence" value="ECO:0007669"/>
    <property type="project" value="UniProtKB-UniRule"/>
</dbReference>
<dbReference type="Gene3D" id="1.10.8.100">
    <property type="entry name" value="Ribosomal RNA adenine dimethylase-like, domain 2"/>
    <property type="match status" value="1"/>
</dbReference>
<dbReference type="PANTHER" id="PTHR11727">
    <property type="entry name" value="DIMETHYLADENOSINE TRANSFERASE"/>
    <property type="match status" value="1"/>
</dbReference>
<evidence type="ECO:0000256" key="3">
    <source>
        <dbReference type="ARBA" id="ARBA00022603"/>
    </source>
</evidence>
<comment type="similarity">
    <text evidence="7">Belongs to the class I-like SAM-binding methyltransferase superfamily. rRNA adenine N(6)-methyltransferase family. RsmA subfamily.</text>
</comment>
<dbReference type="PATRIC" id="fig|1698260.3.peg.663"/>
<dbReference type="InterPro" id="IPR029063">
    <property type="entry name" value="SAM-dependent_MTases_sf"/>
</dbReference>
<dbReference type="InterPro" id="IPR020596">
    <property type="entry name" value="rRNA_Ade_Mease_Trfase_CS"/>
</dbReference>
<name>A0A133U895_9EURY</name>
<evidence type="ECO:0000256" key="2">
    <source>
        <dbReference type="ARBA" id="ARBA00022552"/>
    </source>
</evidence>
<evidence type="ECO:0000259" key="9">
    <source>
        <dbReference type="SMART" id="SM00650"/>
    </source>
</evidence>
<dbReference type="Pfam" id="PF00398">
    <property type="entry name" value="RrnaAD"/>
    <property type="match status" value="1"/>
</dbReference>
<dbReference type="Proteomes" id="UP000070184">
    <property type="component" value="Unassembled WGS sequence"/>
</dbReference>
<evidence type="ECO:0000256" key="7">
    <source>
        <dbReference type="HAMAP-Rule" id="MF_00607"/>
    </source>
</evidence>
<dbReference type="GO" id="GO:0005737">
    <property type="term" value="C:cytoplasm"/>
    <property type="evidence" value="ECO:0007669"/>
    <property type="project" value="UniProtKB-SubCell"/>
</dbReference>
<dbReference type="PROSITE" id="PS01131">
    <property type="entry name" value="RRNA_A_DIMETH"/>
    <property type="match status" value="1"/>
</dbReference>
<dbReference type="InterPro" id="IPR020598">
    <property type="entry name" value="rRNA_Ade_methylase_Trfase_N"/>
</dbReference>
<dbReference type="CDD" id="cd02440">
    <property type="entry name" value="AdoMet_MTases"/>
    <property type="match status" value="1"/>
</dbReference>
<keyword evidence="5 7" id="KW-0949">S-adenosyl-L-methionine</keyword>
<keyword evidence="11" id="KW-1185">Reference proteome</keyword>
<evidence type="ECO:0000256" key="8">
    <source>
        <dbReference type="PROSITE-ProRule" id="PRU01026"/>
    </source>
</evidence>
<keyword evidence="2 7" id="KW-0698">rRNA processing</keyword>
<dbReference type="Gene3D" id="3.40.50.150">
    <property type="entry name" value="Vaccinia Virus protein VP39"/>
    <property type="match status" value="1"/>
</dbReference>
<dbReference type="SUPFAM" id="SSF53335">
    <property type="entry name" value="S-adenosyl-L-methionine-dependent methyltransferases"/>
    <property type="match status" value="1"/>
</dbReference>
<dbReference type="NCBIfam" id="TIGR00755">
    <property type="entry name" value="ksgA"/>
    <property type="match status" value="1"/>
</dbReference>
<dbReference type="HAMAP" id="MF_00607">
    <property type="entry name" value="16SrRNA_methyltr_A"/>
    <property type="match status" value="1"/>
</dbReference>
<comment type="caution">
    <text evidence="7 8">Lacks conserved residue(s) required for the propagation of feature annotation.</text>
</comment>
<dbReference type="SMART" id="SM00650">
    <property type="entry name" value="rADc"/>
    <property type="match status" value="1"/>
</dbReference>
<feature type="binding site" evidence="7 8">
    <location>
        <position position="72"/>
    </location>
    <ligand>
        <name>S-adenosyl-L-methionine</name>
        <dbReference type="ChEBI" id="CHEBI:59789"/>
    </ligand>
</feature>
<keyword evidence="4 7" id="KW-0808">Transferase</keyword>
<dbReference type="FunFam" id="3.40.50.150:FF:000023">
    <property type="entry name" value="Ribosomal RNA small subunit methyltransferase A"/>
    <property type="match status" value="1"/>
</dbReference>
<dbReference type="AlphaFoldDB" id="A0A133U895"/>
<gene>
    <name evidence="7" type="primary">rsmA</name>
    <name evidence="7" type="synonym">ksgA</name>
    <name evidence="10" type="ORF">AKJ61_00640</name>
</gene>
<dbReference type="GO" id="GO:0000179">
    <property type="term" value="F:rRNA (adenine-N6,N6-)-dimethyltransferase activity"/>
    <property type="evidence" value="ECO:0007669"/>
    <property type="project" value="UniProtKB-UniRule"/>
</dbReference>
<dbReference type="InterPro" id="IPR023165">
    <property type="entry name" value="rRNA_Ade_diMease-like_C"/>
</dbReference>
<dbReference type="InterPro" id="IPR001737">
    <property type="entry name" value="KsgA/Erm"/>
</dbReference>
<comment type="function">
    <text evidence="7">Specifically dimethylates two adjacent adenosines in the loop of a conserved hairpin near the 3'-end of 16S rRNA in the 30S particle. May play a critical role in biogenesis of 30S subunits.</text>
</comment>
<sequence>MLRERTEKILNKYGIRLSKKRGQSHLVDGEVLKRIVDYGDVSSTDRVLEIGPGIGNLTSFLLRKAGSVIAVEKDRMLVDALRDRMGDEKNLEIVHGDVLEVDLPSVDKVVANLPYSVSSPVTFRILEQSFELAVLMYQKEFAERMVAKPGTSQYSRLSVNVSYRSHVELLEEVSPDKFIPQPDVSSAIVKLVPKRPDFEVRDDEVFFKTVRAAFQHRRKKIRNSLIYSLEEMFPDSDLSDDRKRNLIDEAIPEGLADRRAQELSPEKFGIISNLLLEKRGSVD</sequence>
<accession>A0A133U895</accession>
<reference evidence="10 11" key="1">
    <citation type="journal article" date="2016" name="Sci. Rep.">
        <title>Metabolic traits of an uncultured archaeal lineage -MSBL1- from brine pools of the Red Sea.</title>
        <authorList>
            <person name="Mwirichia R."/>
            <person name="Alam I."/>
            <person name="Rashid M."/>
            <person name="Vinu M."/>
            <person name="Ba-Alawi W."/>
            <person name="Anthony Kamau A."/>
            <person name="Kamanda Ngugi D."/>
            <person name="Goker M."/>
            <person name="Klenk H.P."/>
            <person name="Bajic V."/>
            <person name="Stingl U."/>
        </authorList>
    </citation>
    <scope>NUCLEOTIDE SEQUENCE [LARGE SCALE GENOMIC DNA]</scope>
    <source>
        <strain evidence="10">SCGC-AAA259B11</strain>
    </source>
</reference>
<comment type="caution">
    <text evidence="10">The sequence shown here is derived from an EMBL/GenBank/DDBJ whole genome shotgun (WGS) entry which is preliminary data.</text>
</comment>
<dbReference type="EC" id="2.1.1.-" evidence="7"/>
<evidence type="ECO:0000313" key="11">
    <source>
        <dbReference type="Proteomes" id="UP000070184"/>
    </source>
</evidence>
<keyword evidence="1 7" id="KW-0963">Cytoplasm</keyword>
<evidence type="ECO:0000256" key="6">
    <source>
        <dbReference type="ARBA" id="ARBA00022884"/>
    </source>
</evidence>
<feature type="binding site" evidence="7 8">
    <location>
        <position position="97"/>
    </location>
    <ligand>
        <name>S-adenosyl-L-methionine</name>
        <dbReference type="ChEBI" id="CHEBI:59789"/>
    </ligand>
</feature>
<dbReference type="PANTHER" id="PTHR11727:SF7">
    <property type="entry name" value="DIMETHYLADENOSINE TRANSFERASE-RELATED"/>
    <property type="match status" value="1"/>
</dbReference>
<evidence type="ECO:0000256" key="1">
    <source>
        <dbReference type="ARBA" id="ARBA00022490"/>
    </source>
</evidence>
<keyword evidence="6 7" id="KW-0694">RNA-binding</keyword>
<protein>
    <recommendedName>
        <fullName evidence="7">Probable ribosomal RNA small subunit methyltransferase A</fullName>
        <ecNumber evidence="7">2.1.1.-</ecNumber>
    </recommendedName>
    <alternativeName>
        <fullName evidence="7">16S rRNA dimethyladenosine transferase</fullName>
    </alternativeName>
    <alternativeName>
        <fullName evidence="7">16S rRNA dimethylase</fullName>
    </alternativeName>
    <alternativeName>
        <fullName evidence="7">S-adenosylmethionine-6-N',N'-adenosyl(rRNA) dimethyltransferase</fullName>
    </alternativeName>
</protein>
<dbReference type="PROSITE" id="PS51689">
    <property type="entry name" value="SAM_RNA_A_N6_MT"/>
    <property type="match status" value="1"/>
</dbReference>
<evidence type="ECO:0000256" key="5">
    <source>
        <dbReference type="ARBA" id="ARBA00022691"/>
    </source>
</evidence>
<dbReference type="EMBL" id="LHXK01000005">
    <property type="protein sequence ID" value="KXA90423.1"/>
    <property type="molecule type" value="Genomic_DNA"/>
</dbReference>
<keyword evidence="3 7" id="KW-0489">Methyltransferase</keyword>
<comment type="subcellular location">
    <subcellularLocation>
        <location evidence="7">Cytoplasm</location>
    </subcellularLocation>
</comment>
<organism evidence="10 11">
    <name type="scientific">candidate division MSBL1 archaeon SCGC-AAA259B11</name>
    <dbReference type="NCBI Taxonomy" id="1698260"/>
    <lineage>
        <taxon>Archaea</taxon>
        <taxon>Methanobacteriati</taxon>
        <taxon>Methanobacteriota</taxon>
        <taxon>candidate division MSBL1</taxon>
    </lineage>
</organism>
<dbReference type="InterPro" id="IPR011530">
    <property type="entry name" value="rRNA_adenine_dimethylase"/>
</dbReference>
<feature type="domain" description="Ribosomal RNA adenine methylase transferase N-terminal" evidence="9">
    <location>
        <begin position="31"/>
        <end position="195"/>
    </location>
</feature>
<feature type="binding site" evidence="7 8">
    <location>
        <position position="112"/>
    </location>
    <ligand>
        <name>S-adenosyl-L-methionine</name>
        <dbReference type="ChEBI" id="CHEBI:59789"/>
    </ligand>
</feature>
<evidence type="ECO:0000313" key="10">
    <source>
        <dbReference type="EMBL" id="KXA90423.1"/>
    </source>
</evidence>
<feature type="binding site" evidence="7 8">
    <location>
        <position position="51"/>
    </location>
    <ligand>
        <name>S-adenosyl-L-methionine</name>
        <dbReference type="ChEBI" id="CHEBI:59789"/>
    </ligand>
</feature>
<proteinExistence type="inferred from homology"/>
<evidence type="ECO:0000256" key="4">
    <source>
        <dbReference type="ARBA" id="ARBA00022679"/>
    </source>
</evidence>